<reference evidence="3" key="2">
    <citation type="submission" date="2025-08" db="UniProtKB">
        <authorList>
            <consortium name="Ensembl"/>
        </authorList>
    </citation>
    <scope>IDENTIFICATION</scope>
</reference>
<reference evidence="3" key="1">
    <citation type="submission" date="2020-06" db="EMBL/GenBank/DDBJ databases">
        <authorList>
            <consortium name="Wellcome Sanger Institute Data Sharing"/>
        </authorList>
    </citation>
    <scope>NUCLEOTIDE SEQUENCE [LARGE SCALE GENOMIC DNA]</scope>
</reference>
<dbReference type="GO" id="GO:0003351">
    <property type="term" value="P:epithelial cilium movement involved in extracellular fluid movement"/>
    <property type="evidence" value="ECO:0007669"/>
    <property type="project" value="TreeGrafter"/>
</dbReference>
<dbReference type="Proteomes" id="UP000694680">
    <property type="component" value="Chromosome 20"/>
</dbReference>
<dbReference type="SMART" id="SM00185">
    <property type="entry name" value="ARM"/>
    <property type="match status" value="7"/>
</dbReference>
<evidence type="ECO:0000313" key="4">
    <source>
        <dbReference type="Proteomes" id="UP000694680"/>
    </source>
</evidence>
<dbReference type="GO" id="GO:0097228">
    <property type="term" value="C:sperm principal piece"/>
    <property type="evidence" value="ECO:0007669"/>
    <property type="project" value="TreeGrafter"/>
</dbReference>
<dbReference type="Pfam" id="PF00514">
    <property type="entry name" value="Arm"/>
    <property type="match status" value="3"/>
</dbReference>
<evidence type="ECO:0000256" key="1">
    <source>
        <dbReference type="PROSITE-ProRule" id="PRU00259"/>
    </source>
</evidence>
<accession>A0A8C5GHG9</accession>
<dbReference type="GO" id="GO:0015630">
    <property type="term" value="C:microtubule cytoskeleton"/>
    <property type="evidence" value="ECO:0007669"/>
    <property type="project" value="TreeGrafter"/>
</dbReference>
<keyword evidence="4" id="KW-1185">Reference proteome</keyword>
<sequence>MEVADLSNNPVNIPILQKANVISQLHPLLSDVVPSIQQTAVFALGKLADHSKELATIVVKEYILPPLFESILFKNIFFKKAVTLVVSAVAKHSPELSQAVVDCGALETLVLCLEDFDPGVQEAAAWALGIIAQHNAMLSQAVVNAGAVPILVTSLQEPEVAIKRNAASALSEISKHTPELAQMVMNNGAIAHLAQVIFSPDAKLKRQALSALSQISKHSVDLAEMVITANIFPAVMVCFRDPDVYVKKNIIILMRDVVKHSADLSQVIVNCGGLAEVMDYLGKSHGSMRLPGIMMLGYVAAHSEILAMSVILSKGVHQLAICLSEENEDHIKAATVLSIGQIGHHTPEHANAVASAGLLPKVLQLYMEASSSEDLRVKSEETLKNILQKCTYLPSLEPLLYDAPSNILKHVLGQFSVMLPHDIQARQKFVRSGGLRKVQEINAESGSVLQEQINAVNICFPKEIVQYYTPGYSEKLLELLENNQPSYVDHFTLETQEQLCWQHQMEVMEARETHPRVESPWQTPQMPQAVEPCSPPPHTHPREPWRQGTESTLPPILPPLRGPPPVPTHATMSNHPGKVQGAPCPIPQKKGQHLRPGIYQRTPASGQVHSQQRPDPKPRGNDLLTSYTALHQKEIKLRLQTAHHTDMQTTAP</sequence>
<dbReference type="FunFam" id="1.25.10.10:FF:000129">
    <property type="entry name" value="sperm-associated antigen 6 isoform X1"/>
    <property type="match status" value="1"/>
</dbReference>
<dbReference type="PANTHER" id="PTHR23314:SF0">
    <property type="entry name" value="SPERM-ASSOCIATED ANTIGEN 6"/>
    <property type="match status" value="1"/>
</dbReference>
<feature type="compositionally biased region" description="Pro residues" evidence="2">
    <location>
        <begin position="555"/>
        <end position="567"/>
    </location>
</feature>
<feature type="repeat" description="ARM" evidence="1">
    <location>
        <begin position="146"/>
        <end position="188"/>
    </location>
</feature>
<dbReference type="GO" id="GO:0005576">
    <property type="term" value="C:extracellular region"/>
    <property type="evidence" value="ECO:0007669"/>
    <property type="project" value="GOC"/>
</dbReference>
<evidence type="ECO:0000256" key="2">
    <source>
        <dbReference type="SAM" id="MobiDB-lite"/>
    </source>
</evidence>
<dbReference type="AlphaFoldDB" id="A0A8C5GHG9"/>
<feature type="region of interest" description="Disordered" evidence="2">
    <location>
        <begin position="511"/>
        <end position="623"/>
    </location>
</feature>
<evidence type="ECO:0000313" key="3">
    <source>
        <dbReference type="Ensembl" id="ENSGWIP00000030477.1"/>
    </source>
</evidence>
<dbReference type="SUPFAM" id="SSF48371">
    <property type="entry name" value="ARM repeat"/>
    <property type="match status" value="1"/>
</dbReference>
<dbReference type="Gene3D" id="1.25.10.10">
    <property type="entry name" value="Leucine-rich Repeat Variant"/>
    <property type="match status" value="2"/>
</dbReference>
<dbReference type="GO" id="GO:0046847">
    <property type="term" value="P:filopodium assembly"/>
    <property type="evidence" value="ECO:0007669"/>
    <property type="project" value="TreeGrafter"/>
</dbReference>
<dbReference type="PROSITE" id="PS50176">
    <property type="entry name" value="ARM_REPEAT"/>
    <property type="match status" value="1"/>
</dbReference>
<protein>
    <submittedName>
        <fullName evidence="3">Sperm-associated antigen 6-like</fullName>
    </submittedName>
</protein>
<name>A0A8C5GHG9_GOUWI</name>
<proteinExistence type="predicted"/>
<organism evidence="3 4">
    <name type="scientific">Gouania willdenowi</name>
    <name type="common">Blunt-snouted clingfish</name>
    <name type="synonym">Lepadogaster willdenowi</name>
    <dbReference type="NCBI Taxonomy" id="441366"/>
    <lineage>
        <taxon>Eukaryota</taxon>
        <taxon>Metazoa</taxon>
        <taxon>Chordata</taxon>
        <taxon>Craniata</taxon>
        <taxon>Vertebrata</taxon>
        <taxon>Euteleostomi</taxon>
        <taxon>Actinopterygii</taxon>
        <taxon>Neopterygii</taxon>
        <taxon>Teleostei</taxon>
        <taxon>Neoteleostei</taxon>
        <taxon>Acanthomorphata</taxon>
        <taxon>Ovalentaria</taxon>
        <taxon>Blenniimorphae</taxon>
        <taxon>Blenniiformes</taxon>
        <taxon>Gobiesocoidei</taxon>
        <taxon>Gobiesocidae</taxon>
        <taxon>Gobiesocinae</taxon>
        <taxon>Gouania</taxon>
    </lineage>
</organism>
<dbReference type="InterPro" id="IPR000225">
    <property type="entry name" value="Armadillo"/>
</dbReference>
<dbReference type="GO" id="GO:0001669">
    <property type="term" value="C:acrosomal vesicle"/>
    <property type="evidence" value="ECO:0007669"/>
    <property type="project" value="TreeGrafter"/>
</dbReference>
<dbReference type="Ensembl" id="ENSGWIT00000033223.1">
    <property type="protein sequence ID" value="ENSGWIP00000030477.1"/>
    <property type="gene ID" value="ENSGWIG00000015854.1"/>
</dbReference>
<dbReference type="InterPro" id="IPR016024">
    <property type="entry name" value="ARM-type_fold"/>
</dbReference>
<dbReference type="GO" id="GO:0007288">
    <property type="term" value="P:sperm axoneme assembly"/>
    <property type="evidence" value="ECO:0007669"/>
    <property type="project" value="TreeGrafter"/>
</dbReference>
<dbReference type="GO" id="GO:0005930">
    <property type="term" value="C:axoneme"/>
    <property type="evidence" value="ECO:0007669"/>
    <property type="project" value="TreeGrafter"/>
</dbReference>
<feature type="compositionally biased region" description="Polar residues" evidence="2">
    <location>
        <begin position="602"/>
        <end position="611"/>
    </location>
</feature>
<reference evidence="3" key="3">
    <citation type="submission" date="2025-09" db="UniProtKB">
        <authorList>
            <consortium name="Ensembl"/>
        </authorList>
    </citation>
    <scope>IDENTIFICATION</scope>
</reference>
<dbReference type="PANTHER" id="PTHR23314">
    <property type="entry name" value="SPERM-ASSOCIATED ANTIGEN 6 ARMADILLO REPEAT-CONTAINING"/>
    <property type="match status" value="1"/>
</dbReference>
<dbReference type="GO" id="GO:0008017">
    <property type="term" value="F:microtubule binding"/>
    <property type="evidence" value="ECO:0007669"/>
    <property type="project" value="TreeGrafter"/>
</dbReference>
<dbReference type="InterPro" id="IPR011989">
    <property type="entry name" value="ARM-like"/>
</dbReference>
<gene>
    <name evidence="3" type="primary">LOC114454518</name>
</gene>
<dbReference type="GO" id="GO:1990138">
    <property type="term" value="P:neuron projection extension"/>
    <property type="evidence" value="ECO:0007669"/>
    <property type="project" value="TreeGrafter"/>
</dbReference>